<name>A0A6J5EQF4_9BURK</name>
<dbReference type="AlphaFoldDB" id="A0A6J5EQF4"/>
<organism evidence="2 3">
    <name type="scientific">Paraburkholderia solisilvae</name>
    <dbReference type="NCBI Taxonomy" id="624376"/>
    <lineage>
        <taxon>Bacteria</taxon>
        <taxon>Pseudomonadati</taxon>
        <taxon>Pseudomonadota</taxon>
        <taxon>Betaproteobacteria</taxon>
        <taxon>Burkholderiales</taxon>
        <taxon>Burkholderiaceae</taxon>
        <taxon>Paraburkholderia</taxon>
    </lineage>
</organism>
<sequence>MRAFGKLVTGTHFVCPPARAPAAVSRLNEKTGRAPHHGDDRRYAHEAQRKRNG</sequence>
<accession>A0A6J5EQF4</accession>
<evidence type="ECO:0000313" key="2">
    <source>
        <dbReference type="EMBL" id="CAB3767225.1"/>
    </source>
</evidence>
<dbReference type="EMBL" id="CADIKF010000050">
    <property type="protein sequence ID" value="CAB3767225.1"/>
    <property type="molecule type" value="Genomic_DNA"/>
</dbReference>
<reference evidence="2 3" key="1">
    <citation type="submission" date="2020-04" db="EMBL/GenBank/DDBJ databases">
        <authorList>
            <person name="De Canck E."/>
        </authorList>
    </citation>
    <scope>NUCLEOTIDE SEQUENCE [LARGE SCALE GENOMIC DNA]</scope>
    <source>
        <strain evidence="2 3">LMG 29739</strain>
    </source>
</reference>
<protein>
    <submittedName>
        <fullName evidence="2">Uncharacterized protein</fullName>
    </submittedName>
</protein>
<proteinExistence type="predicted"/>
<gene>
    <name evidence="2" type="ORF">LMG29739_05029</name>
</gene>
<keyword evidence="3" id="KW-1185">Reference proteome</keyword>
<feature type="region of interest" description="Disordered" evidence="1">
    <location>
        <begin position="29"/>
        <end position="53"/>
    </location>
</feature>
<evidence type="ECO:0000313" key="3">
    <source>
        <dbReference type="Proteomes" id="UP000494329"/>
    </source>
</evidence>
<dbReference type="Proteomes" id="UP000494329">
    <property type="component" value="Unassembled WGS sequence"/>
</dbReference>
<evidence type="ECO:0000256" key="1">
    <source>
        <dbReference type="SAM" id="MobiDB-lite"/>
    </source>
</evidence>